<proteinExistence type="predicted"/>
<feature type="compositionally biased region" description="Basic and acidic residues" evidence="2">
    <location>
        <begin position="73"/>
        <end position="85"/>
    </location>
</feature>
<evidence type="ECO:0000313" key="4">
    <source>
        <dbReference type="EMBL" id="MCY0965975.1"/>
    </source>
</evidence>
<evidence type="ECO:0000313" key="5">
    <source>
        <dbReference type="Proteomes" id="UP001150830"/>
    </source>
</evidence>
<dbReference type="InterPro" id="IPR000504">
    <property type="entry name" value="RRM_dom"/>
</dbReference>
<keyword evidence="1" id="KW-0694">RNA-binding</keyword>
<dbReference type="PANTHER" id="PTHR48027">
    <property type="entry name" value="HETEROGENEOUS NUCLEAR RIBONUCLEOPROTEIN 87F-RELATED"/>
    <property type="match status" value="1"/>
</dbReference>
<comment type="caution">
    <text evidence="4">The sequence shown here is derived from an EMBL/GenBank/DDBJ whole genome shotgun (WGS) entry which is preliminary data.</text>
</comment>
<feature type="domain" description="RRM" evidence="3">
    <location>
        <begin position="1"/>
        <end position="79"/>
    </location>
</feature>
<dbReference type="Gene3D" id="3.30.70.330">
    <property type="match status" value="1"/>
</dbReference>
<dbReference type="PROSITE" id="PS50102">
    <property type="entry name" value="RRM"/>
    <property type="match status" value="1"/>
</dbReference>
<dbReference type="SMART" id="SM00360">
    <property type="entry name" value="RRM"/>
    <property type="match status" value="1"/>
</dbReference>
<dbReference type="GO" id="GO:0003723">
    <property type="term" value="F:RNA binding"/>
    <property type="evidence" value="ECO:0007669"/>
    <property type="project" value="UniProtKB-KW"/>
</dbReference>
<evidence type="ECO:0000256" key="2">
    <source>
        <dbReference type="SAM" id="MobiDB-lite"/>
    </source>
</evidence>
<gene>
    <name evidence="4" type="ORF">OUO13_12315</name>
</gene>
<dbReference type="Proteomes" id="UP001150830">
    <property type="component" value="Unassembled WGS sequence"/>
</dbReference>
<dbReference type="SUPFAM" id="SSF54928">
    <property type="entry name" value="RNA-binding domain, RBD"/>
    <property type="match status" value="1"/>
</dbReference>
<dbReference type="Pfam" id="PF00076">
    <property type="entry name" value="RRM_1"/>
    <property type="match status" value="1"/>
</dbReference>
<protein>
    <submittedName>
        <fullName evidence="4">RNA-binding protein</fullName>
    </submittedName>
</protein>
<dbReference type="InterPro" id="IPR052462">
    <property type="entry name" value="SLIRP/GR-RBP-like"/>
</dbReference>
<dbReference type="AlphaFoldDB" id="A0A9X3IT63"/>
<evidence type="ECO:0000256" key="1">
    <source>
        <dbReference type="ARBA" id="ARBA00022884"/>
    </source>
</evidence>
<name>A0A9X3IT63_9GAMM</name>
<dbReference type="RefSeq" id="WP_283174183.1">
    <property type="nucleotide sequence ID" value="NZ_JAPNOA010000029.1"/>
</dbReference>
<feature type="region of interest" description="Disordered" evidence="2">
    <location>
        <begin position="66"/>
        <end position="91"/>
    </location>
</feature>
<keyword evidence="5" id="KW-1185">Reference proteome</keyword>
<dbReference type="EMBL" id="JAPNOA010000029">
    <property type="protein sequence ID" value="MCY0965975.1"/>
    <property type="molecule type" value="Genomic_DNA"/>
</dbReference>
<reference evidence="4" key="1">
    <citation type="submission" date="2022-11" db="EMBL/GenBank/DDBJ databases">
        <title>Parathalassolutuus dongxingensis gen. nov., sp. nov., a novel member of family Oceanospirillaceae isolated from a coastal shrimp pond in Guangxi, China.</title>
        <authorList>
            <person name="Chen H."/>
        </authorList>
    </citation>
    <scope>NUCLEOTIDE SEQUENCE</scope>
    <source>
        <strain evidence="4">G-43</strain>
    </source>
</reference>
<dbReference type="InterPro" id="IPR012677">
    <property type="entry name" value="Nucleotide-bd_a/b_plait_sf"/>
</dbReference>
<sequence>MNIYVGNLPYSVTKEDLSALFSEFGEVGRATVVIDRETNRSKGFGFVEMADDAAATAAIEALNNKDMNGRGLRVNEAKPREERPRTPRGPR</sequence>
<organism evidence="4 5">
    <name type="scientific">Parathalassolituus penaei</name>
    <dbReference type="NCBI Taxonomy" id="2997323"/>
    <lineage>
        <taxon>Bacteria</taxon>
        <taxon>Pseudomonadati</taxon>
        <taxon>Pseudomonadota</taxon>
        <taxon>Gammaproteobacteria</taxon>
        <taxon>Oceanospirillales</taxon>
        <taxon>Oceanospirillaceae</taxon>
        <taxon>Parathalassolituus</taxon>
    </lineage>
</organism>
<evidence type="ECO:0000259" key="3">
    <source>
        <dbReference type="PROSITE" id="PS50102"/>
    </source>
</evidence>
<accession>A0A9X3IT63</accession>
<dbReference type="InterPro" id="IPR035979">
    <property type="entry name" value="RBD_domain_sf"/>
</dbReference>